<accession>A0A426U2P8</accession>
<comment type="caution">
    <text evidence="10">The sequence shown here is derived from an EMBL/GenBank/DDBJ whole genome shotgun (WGS) entry which is preliminary data.</text>
</comment>
<dbReference type="PANTHER" id="PTHR22911:SF137">
    <property type="entry name" value="SOLUTE CARRIER FAMILY 35 MEMBER G2-RELATED"/>
    <property type="match status" value="1"/>
</dbReference>
<evidence type="ECO:0000256" key="3">
    <source>
        <dbReference type="ARBA" id="ARBA00022448"/>
    </source>
</evidence>
<feature type="transmembrane region" description="Helical" evidence="8">
    <location>
        <begin position="237"/>
        <end position="259"/>
    </location>
</feature>
<dbReference type="InterPro" id="IPR037185">
    <property type="entry name" value="EmrE-like"/>
</dbReference>
<comment type="subcellular location">
    <subcellularLocation>
        <location evidence="1">Cell membrane</location>
        <topology evidence="1">Multi-pass membrane protein</topology>
    </subcellularLocation>
</comment>
<proteinExistence type="inferred from homology"/>
<feature type="transmembrane region" description="Helical" evidence="8">
    <location>
        <begin position="5"/>
        <end position="22"/>
    </location>
</feature>
<evidence type="ECO:0000256" key="5">
    <source>
        <dbReference type="ARBA" id="ARBA00022692"/>
    </source>
</evidence>
<dbReference type="PANTHER" id="PTHR22911">
    <property type="entry name" value="ACYL-MALONYL CONDENSING ENZYME-RELATED"/>
    <property type="match status" value="1"/>
</dbReference>
<dbReference type="Proteomes" id="UP000280307">
    <property type="component" value="Unassembled WGS sequence"/>
</dbReference>
<keyword evidence="4" id="KW-1003">Cell membrane</keyword>
<feature type="transmembrane region" description="Helical" evidence="8">
    <location>
        <begin position="99"/>
        <end position="116"/>
    </location>
</feature>
<protein>
    <submittedName>
        <fullName evidence="10">EamA family transporter RarD</fullName>
    </submittedName>
</protein>
<evidence type="ECO:0000256" key="7">
    <source>
        <dbReference type="ARBA" id="ARBA00023136"/>
    </source>
</evidence>
<evidence type="ECO:0000256" key="2">
    <source>
        <dbReference type="ARBA" id="ARBA00007362"/>
    </source>
</evidence>
<name>A0A426U2P8_9CHLR</name>
<organism evidence="10 11">
    <name type="scientific">Candidatus Viridilinea halotolerans</name>
    <dbReference type="NCBI Taxonomy" id="2491704"/>
    <lineage>
        <taxon>Bacteria</taxon>
        <taxon>Bacillati</taxon>
        <taxon>Chloroflexota</taxon>
        <taxon>Chloroflexia</taxon>
        <taxon>Chloroflexales</taxon>
        <taxon>Chloroflexineae</taxon>
        <taxon>Oscillochloridaceae</taxon>
        <taxon>Candidatus Viridilinea</taxon>
    </lineage>
</organism>
<dbReference type="AlphaFoldDB" id="A0A426U2P8"/>
<gene>
    <name evidence="10" type="primary">rarD</name>
    <name evidence="10" type="ORF">EI684_07960</name>
</gene>
<dbReference type="NCBIfam" id="TIGR00688">
    <property type="entry name" value="rarD"/>
    <property type="match status" value="1"/>
</dbReference>
<dbReference type="EMBL" id="RSAS01000302">
    <property type="protein sequence ID" value="RRR73990.1"/>
    <property type="molecule type" value="Genomic_DNA"/>
</dbReference>
<evidence type="ECO:0000256" key="4">
    <source>
        <dbReference type="ARBA" id="ARBA00022475"/>
    </source>
</evidence>
<dbReference type="InterPro" id="IPR000620">
    <property type="entry name" value="EamA_dom"/>
</dbReference>
<evidence type="ECO:0000256" key="8">
    <source>
        <dbReference type="SAM" id="Phobius"/>
    </source>
</evidence>
<keyword evidence="7 8" id="KW-0472">Membrane</keyword>
<feature type="transmembrane region" description="Helical" evidence="8">
    <location>
        <begin position="174"/>
        <end position="191"/>
    </location>
</feature>
<evidence type="ECO:0000256" key="1">
    <source>
        <dbReference type="ARBA" id="ARBA00004651"/>
    </source>
</evidence>
<evidence type="ECO:0000256" key="6">
    <source>
        <dbReference type="ARBA" id="ARBA00022989"/>
    </source>
</evidence>
<feature type="domain" description="EamA" evidence="9">
    <location>
        <begin position="3"/>
        <end position="139"/>
    </location>
</feature>
<feature type="transmembrane region" description="Helical" evidence="8">
    <location>
        <begin position="123"/>
        <end position="140"/>
    </location>
</feature>
<comment type="similarity">
    <text evidence="2">Belongs to the EamA transporter family.</text>
</comment>
<dbReference type="InterPro" id="IPR004626">
    <property type="entry name" value="RarD"/>
</dbReference>
<evidence type="ECO:0000313" key="11">
    <source>
        <dbReference type="Proteomes" id="UP000280307"/>
    </source>
</evidence>
<keyword evidence="6 8" id="KW-1133">Transmembrane helix</keyword>
<feature type="transmembrane region" description="Helical" evidence="8">
    <location>
        <begin position="203"/>
        <end position="225"/>
    </location>
</feature>
<feature type="transmembrane region" description="Helical" evidence="8">
    <location>
        <begin position="265"/>
        <end position="284"/>
    </location>
</feature>
<sequence length="298" mass="32293">MNRGVAYAAGAYILWGLLPIYWKALASVPALEILAHRVVWALAVALILVSFRGSWRWLGQALRNRRIVGVFVLTAILLSFNWGLYIWAVNDNHVVEASLGYFINPLVNVFLGVVFLRERLRFGQALALVIALAGVLFLTFSYGSPPWIALILAGSFGLYGLLRKTAALGSLEGFTLETMAMFLPALAFLVFTEVTTGGTIFHASPWITTLLIISGAVTAVPLLLFASGARMVTMTTLGVLQYIAPTLQFLLGVLVYGEALSAERLTGFAIVWVALVIYTLESVISGGRAARTRRAGVV</sequence>
<keyword evidence="5 8" id="KW-0812">Transmembrane</keyword>
<dbReference type="GO" id="GO:0005886">
    <property type="term" value="C:plasma membrane"/>
    <property type="evidence" value="ECO:0007669"/>
    <property type="project" value="UniProtKB-SubCell"/>
</dbReference>
<dbReference type="SUPFAM" id="SSF103481">
    <property type="entry name" value="Multidrug resistance efflux transporter EmrE"/>
    <property type="match status" value="2"/>
</dbReference>
<reference evidence="10 11" key="1">
    <citation type="submission" date="2018-12" db="EMBL/GenBank/DDBJ databases">
        <title>Genome Sequence of Candidatus Viridilinea halotolerans isolated from saline sulfide-rich spring.</title>
        <authorList>
            <person name="Grouzdev D.S."/>
            <person name="Burganskaya E.I."/>
            <person name="Krutkina M.S."/>
            <person name="Sukhacheva M.V."/>
            <person name="Gorlenko V.M."/>
        </authorList>
    </citation>
    <scope>NUCLEOTIDE SEQUENCE [LARGE SCALE GENOMIC DNA]</scope>
    <source>
        <strain evidence="10">Chok-6</strain>
    </source>
</reference>
<evidence type="ECO:0000259" key="9">
    <source>
        <dbReference type="Pfam" id="PF00892"/>
    </source>
</evidence>
<evidence type="ECO:0000313" key="10">
    <source>
        <dbReference type="EMBL" id="RRR73990.1"/>
    </source>
</evidence>
<dbReference type="Pfam" id="PF00892">
    <property type="entry name" value="EamA"/>
    <property type="match status" value="1"/>
</dbReference>
<feature type="transmembrane region" description="Helical" evidence="8">
    <location>
        <begin position="34"/>
        <end position="55"/>
    </location>
</feature>
<keyword evidence="3" id="KW-0813">Transport</keyword>
<feature type="transmembrane region" description="Helical" evidence="8">
    <location>
        <begin position="146"/>
        <end position="162"/>
    </location>
</feature>
<feature type="transmembrane region" description="Helical" evidence="8">
    <location>
        <begin position="67"/>
        <end position="87"/>
    </location>
</feature>